<sequence>MVGVPGKSKGCTTCRRRKIRCDLQEPFCKTCTKSRRVCEGYARFPVFLNRTLEGPEKRYGLEEAKTPFSQSSDRDLSQPPPMVSNIDFQRGLVESRRAYDNRILVQPNDSTAFDQQIISALWEKYTPSISGVQAGTPCVWLQHIIDLPTRGVPLQLSLKAFAMTRIGWNNKDETLVLRGNLCYGRALNAIQNSLSSEASMWDELFAAGYVLSVYELFESTTPSIAGWNNHISGLKHLVLVRGPQRHMTPFARAVLEEFRTSSMIQCIQYRKSTFLGNPEWLTLPWSETGKDIYQQLYDKGFALAALLEGIDNAGLTKENTNISIMSEFLGRLYSLDKELNLWNHEILEESPSPLYSTSPDLHLKETVEPRTLPSFAFHTLRLANIVVTYWGLSLILSNTIALACQHVLSINTQVPAQSSASTLAQAPQDLHTMSLHLLETHTSAHRLEFATNIIRSMPYCLNDNMGLMGAQKSLFALRTALFALHRYPGEELKWCRSMYQELESKKGLRYAREIANLDGRYSAVGRDRLPLQISH</sequence>
<dbReference type="Pfam" id="PF00172">
    <property type="entry name" value="Zn_clus"/>
    <property type="match status" value="1"/>
</dbReference>
<proteinExistence type="predicted"/>
<evidence type="ECO:0000313" key="3">
    <source>
        <dbReference type="EMBL" id="CAF9920117.1"/>
    </source>
</evidence>
<keyword evidence="4" id="KW-1185">Reference proteome</keyword>
<dbReference type="PANTHER" id="PTHR38111">
    <property type="entry name" value="ZN(2)-C6 FUNGAL-TYPE DOMAIN-CONTAINING PROTEIN-RELATED"/>
    <property type="match status" value="1"/>
</dbReference>
<dbReference type="GO" id="GO:0008270">
    <property type="term" value="F:zinc ion binding"/>
    <property type="evidence" value="ECO:0007669"/>
    <property type="project" value="InterPro"/>
</dbReference>
<dbReference type="Proteomes" id="UP000664203">
    <property type="component" value="Unassembled WGS sequence"/>
</dbReference>
<dbReference type="AlphaFoldDB" id="A0A8H3FCG0"/>
<dbReference type="GO" id="GO:0000981">
    <property type="term" value="F:DNA-binding transcription factor activity, RNA polymerase II-specific"/>
    <property type="evidence" value="ECO:0007669"/>
    <property type="project" value="InterPro"/>
</dbReference>
<dbReference type="InterPro" id="IPR001138">
    <property type="entry name" value="Zn2Cys6_DnaBD"/>
</dbReference>
<accession>A0A8H3FCG0</accession>
<dbReference type="SMART" id="SM00066">
    <property type="entry name" value="GAL4"/>
    <property type="match status" value="1"/>
</dbReference>
<protein>
    <recommendedName>
        <fullName evidence="2">Zn(2)-C6 fungal-type domain-containing protein</fullName>
    </recommendedName>
</protein>
<organism evidence="3 4">
    <name type="scientific">Alectoria fallacina</name>
    <dbReference type="NCBI Taxonomy" id="1903189"/>
    <lineage>
        <taxon>Eukaryota</taxon>
        <taxon>Fungi</taxon>
        <taxon>Dikarya</taxon>
        <taxon>Ascomycota</taxon>
        <taxon>Pezizomycotina</taxon>
        <taxon>Lecanoromycetes</taxon>
        <taxon>OSLEUM clade</taxon>
        <taxon>Lecanoromycetidae</taxon>
        <taxon>Lecanorales</taxon>
        <taxon>Lecanorineae</taxon>
        <taxon>Parmeliaceae</taxon>
        <taxon>Alectoria</taxon>
    </lineage>
</organism>
<keyword evidence="1" id="KW-0539">Nucleus</keyword>
<comment type="caution">
    <text evidence="3">The sequence shown here is derived from an EMBL/GenBank/DDBJ whole genome shotgun (WGS) entry which is preliminary data.</text>
</comment>
<dbReference type="InterPro" id="IPR036864">
    <property type="entry name" value="Zn2-C6_fun-type_DNA-bd_sf"/>
</dbReference>
<reference evidence="3" key="1">
    <citation type="submission" date="2021-03" db="EMBL/GenBank/DDBJ databases">
        <authorList>
            <person name="Tagirdzhanova G."/>
        </authorList>
    </citation>
    <scope>NUCLEOTIDE SEQUENCE</scope>
</reference>
<feature type="domain" description="Zn(2)-C6 fungal-type" evidence="2">
    <location>
        <begin position="10"/>
        <end position="38"/>
    </location>
</feature>
<gene>
    <name evidence="3" type="ORF">ALECFALPRED_001431</name>
</gene>
<dbReference type="PROSITE" id="PS50048">
    <property type="entry name" value="ZN2_CY6_FUNGAL_2"/>
    <property type="match status" value="1"/>
</dbReference>
<dbReference type="SUPFAM" id="SSF57701">
    <property type="entry name" value="Zn2/Cys6 DNA-binding domain"/>
    <property type="match status" value="1"/>
</dbReference>
<evidence type="ECO:0000259" key="2">
    <source>
        <dbReference type="PROSITE" id="PS50048"/>
    </source>
</evidence>
<evidence type="ECO:0000256" key="1">
    <source>
        <dbReference type="ARBA" id="ARBA00023242"/>
    </source>
</evidence>
<dbReference type="PROSITE" id="PS00463">
    <property type="entry name" value="ZN2_CY6_FUNGAL_1"/>
    <property type="match status" value="1"/>
</dbReference>
<evidence type="ECO:0000313" key="4">
    <source>
        <dbReference type="Proteomes" id="UP000664203"/>
    </source>
</evidence>
<dbReference type="EMBL" id="CAJPDR010000132">
    <property type="protein sequence ID" value="CAF9920117.1"/>
    <property type="molecule type" value="Genomic_DNA"/>
</dbReference>
<name>A0A8H3FCG0_9LECA</name>
<dbReference type="CDD" id="cd00067">
    <property type="entry name" value="GAL4"/>
    <property type="match status" value="1"/>
</dbReference>
<dbReference type="OrthoDB" id="4491390at2759"/>
<dbReference type="InterPro" id="IPR053178">
    <property type="entry name" value="Osmoadaptation_assoc"/>
</dbReference>
<dbReference type="Gene3D" id="4.10.240.10">
    <property type="entry name" value="Zn(2)-C6 fungal-type DNA-binding domain"/>
    <property type="match status" value="1"/>
</dbReference>